<evidence type="ECO:0000313" key="1">
    <source>
        <dbReference type="EMBL" id="GFU23289.1"/>
    </source>
</evidence>
<evidence type="ECO:0000313" key="2">
    <source>
        <dbReference type="Proteomes" id="UP000887013"/>
    </source>
</evidence>
<name>A0A8X6QEW4_NEPPI</name>
<sequence>MDAINKRRFSVHGYHMVAFAHVDNMSARTLMAVWVDGVVSATTFGNVNNWRSDMFGRRESWRGDIVTALAAVREITTAEPAGIEQHNAVSARHTRAVAGQTTGMFTGALSVADAQRMNDM</sequence>
<reference evidence="1" key="1">
    <citation type="submission" date="2020-08" db="EMBL/GenBank/DDBJ databases">
        <title>Multicomponent nature underlies the extraordinary mechanical properties of spider dragline silk.</title>
        <authorList>
            <person name="Kono N."/>
            <person name="Nakamura H."/>
            <person name="Mori M."/>
            <person name="Yoshida Y."/>
            <person name="Ohtoshi R."/>
            <person name="Malay A.D."/>
            <person name="Moran D.A.P."/>
            <person name="Tomita M."/>
            <person name="Numata K."/>
            <person name="Arakawa K."/>
        </authorList>
    </citation>
    <scope>NUCLEOTIDE SEQUENCE</scope>
</reference>
<keyword evidence="2" id="KW-1185">Reference proteome</keyword>
<accession>A0A8X6QEW4</accession>
<gene>
    <name evidence="1" type="ORF">NPIL_2201</name>
</gene>
<dbReference type="Proteomes" id="UP000887013">
    <property type="component" value="Unassembled WGS sequence"/>
</dbReference>
<dbReference type="AlphaFoldDB" id="A0A8X6QEW4"/>
<proteinExistence type="predicted"/>
<comment type="caution">
    <text evidence="1">The sequence shown here is derived from an EMBL/GenBank/DDBJ whole genome shotgun (WGS) entry which is preliminary data.</text>
</comment>
<organism evidence="1 2">
    <name type="scientific">Nephila pilipes</name>
    <name type="common">Giant wood spider</name>
    <name type="synonym">Nephila maculata</name>
    <dbReference type="NCBI Taxonomy" id="299642"/>
    <lineage>
        <taxon>Eukaryota</taxon>
        <taxon>Metazoa</taxon>
        <taxon>Ecdysozoa</taxon>
        <taxon>Arthropoda</taxon>
        <taxon>Chelicerata</taxon>
        <taxon>Arachnida</taxon>
        <taxon>Araneae</taxon>
        <taxon>Araneomorphae</taxon>
        <taxon>Entelegynae</taxon>
        <taxon>Araneoidea</taxon>
        <taxon>Nephilidae</taxon>
        <taxon>Nephila</taxon>
    </lineage>
</organism>
<protein>
    <submittedName>
        <fullName evidence="1">Uncharacterized protein</fullName>
    </submittedName>
</protein>
<dbReference type="EMBL" id="BMAW01127930">
    <property type="protein sequence ID" value="GFU23289.1"/>
    <property type="molecule type" value="Genomic_DNA"/>
</dbReference>